<dbReference type="Proteomes" id="UP001141327">
    <property type="component" value="Unassembled WGS sequence"/>
</dbReference>
<evidence type="ECO:0000313" key="2">
    <source>
        <dbReference type="EMBL" id="KAJ4459267.1"/>
    </source>
</evidence>
<evidence type="ECO:0000256" key="1">
    <source>
        <dbReference type="SAM" id="MobiDB-lite"/>
    </source>
</evidence>
<protein>
    <submittedName>
        <fullName evidence="2">Uncharacterized protein</fullName>
    </submittedName>
</protein>
<comment type="caution">
    <text evidence="2">The sequence shown here is derived from an EMBL/GenBank/DDBJ whole genome shotgun (WGS) entry which is preliminary data.</text>
</comment>
<reference evidence="2" key="1">
    <citation type="journal article" date="2022" name="bioRxiv">
        <title>Genomics of Preaxostyla Flagellates Illuminates Evolutionary Transitions and the Path Towards Mitochondrial Loss.</title>
        <authorList>
            <person name="Novak L.V.F."/>
            <person name="Treitli S.C."/>
            <person name="Pyrih J."/>
            <person name="Halakuc P."/>
            <person name="Pipaliya S.V."/>
            <person name="Vacek V."/>
            <person name="Brzon O."/>
            <person name="Soukal P."/>
            <person name="Eme L."/>
            <person name="Dacks J.B."/>
            <person name="Karnkowska A."/>
            <person name="Elias M."/>
            <person name="Hampl V."/>
        </authorList>
    </citation>
    <scope>NUCLEOTIDE SEQUENCE</scope>
    <source>
        <strain evidence="2">RCP-MX</strain>
    </source>
</reference>
<gene>
    <name evidence="2" type="ORF">PAPYR_4803</name>
</gene>
<feature type="compositionally biased region" description="Polar residues" evidence="1">
    <location>
        <begin position="1"/>
        <end position="10"/>
    </location>
</feature>
<proteinExistence type="predicted"/>
<organism evidence="2 3">
    <name type="scientific">Paratrimastix pyriformis</name>
    <dbReference type="NCBI Taxonomy" id="342808"/>
    <lineage>
        <taxon>Eukaryota</taxon>
        <taxon>Metamonada</taxon>
        <taxon>Preaxostyla</taxon>
        <taxon>Paratrimastigidae</taxon>
        <taxon>Paratrimastix</taxon>
    </lineage>
</organism>
<name>A0ABQ8UJ71_9EUKA</name>
<feature type="region of interest" description="Disordered" evidence="1">
    <location>
        <begin position="1"/>
        <end position="35"/>
    </location>
</feature>
<sequence length="134" mass="14571">MMEQLSLNSESDPHPMLASTATFPSANPSTEQPWSVFDDNTASLIDLLELSLNSESDPHPMPVSTVTFRWVDLSTDLSTDFEDLLDHTPAVRPDSTASGDRFYPISQSRVCKNSLSISGLGCEEVRVADPLGGQ</sequence>
<feature type="compositionally biased region" description="Polar residues" evidence="1">
    <location>
        <begin position="19"/>
        <end position="35"/>
    </location>
</feature>
<evidence type="ECO:0000313" key="3">
    <source>
        <dbReference type="Proteomes" id="UP001141327"/>
    </source>
</evidence>
<keyword evidence="3" id="KW-1185">Reference proteome</keyword>
<accession>A0ABQ8UJ71</accession>
<dbReference type="EMBL" id="JAPMOS010000021">
    <property type="protein sequence ID" value="KAJ4459267.1"/>
    <property type="molecule type" value="Genomic_DNA"/>
</dbReference>